<accession>A0ABV8LTG9</accession>
<keyword evidence="2" id="KW-1185">Reference proteome</keyword>
<gene>
    <name evidence="1" type="ORF">ACFOZ4_21140</name>
</gene>
<comment type="caution">
    <text evidence="1">The sequence shown here is derived from an EMBL/GenBank/DDBJ whole genome shotgun (WGS) entry which is preliminary data.</text>
</comment>
<protein>
    <submittedName>
        <fullName evidence="1">Uncharacterized protein</fullName>
    </submittedName>
</protein>
<dbReference type="Proteomes" id="UP001595816">
    <property type="component" value="Unassembled WGS sequence"/>
</dbReference>
<dbReference type="RefSeq" id="WP_253751682.1">
    <property type="nucleotide sequence ID" value="NZ_JAMZDZ010000001.1"/>
</dbReference>
<evidence type="ECO:0000313" key="1">
    <source>
        <dbReference type="EMBL" id="MFC4133124.1"/>
    </source>
</evidence>
<dbReference type="EMBL" id="JBHSAY010000009">
    <property type="protein sequence ID" value="MFC4133124.1"/>
    <property type="molecule type" value="Genomic_DNA"/>
</dbReference>
<sequence length="377" mass="40708">MTALAEAGPGAVVLTLDTVSYAIGLDTMVIILEPGDRPDGTAVQSADEIALRGEPIPIEAGLAIDRRSATGLRFVGFVRLAEGCLPLGPLEFLCSWQSFERPELMAYCGMKIVNRLPFDLLDLVRPVVRSQHLPDLGWVTLLPGDPVAALRAFVDTWYADVPSATGEPASSPVPLPAPLNEFYRVAAGRNSILSGVNEVLAADKVRTADHDPFDGWQPVPDGLIVVGTNLATEWGIAIDPAQPDPQVLYLGVADEPVVEREPLSAYLMQHVLVNVTRTLPFHASAEVTAEQARRLVEPLRRVPLRPMRWPRDETSLYVGSGLVVAVCAGPQAQPRSAWSAREAKDDGDLCEIMVGAIDRSVLLPMREPGFEWASFGG</sequence>
<proteinExistence type="predicted"/>
<evidence type="ECO:0000313" key="2">
    <source>
        <dbReference type="Proteomes" id="UP001595816"/>
    </source>
</evidence>
<reference evidence="2" key="1">
    <citation type="journal article" date="2019" name="Int. J. Syst. Evol. Microbiol.">
        <title>The Global Catalogue of Microorganisms (GCM) 10K type strain sequencing project: providing services to taxonomists for standard genome sequencing and annotation.</title>
        <authorList>
            <consortium name="The Broad Institute Genomics Platform"/>
            <consortium name="The Broad Institute Genome Sequencing Center for Infectious Disease"/>
            <person name="Wu L."/>
            <person name="Ma J."/>
        </authorList>
    </citation>
    <scope>NUCLEOTIDE SEQUENCE [LARGE SCALE GENOMIC DNA]</scope>
    <source>
        <strain evidence="2">CGMCC 4.7289</strain>
    </source>
</reference>
<organism evidence="1 2">
    <name type="scientific">Hamadaea flava</name>
    <dbReference type="NCBI Taxonomy" id="1742688"/>
    <lineage>
        <taxon>Bacteria</taxon>
        <taxon>Bacillati</taxon>
        <taxon>Actinomycetota</taxon>
        <taxon>Actinomycetes</taxon>
        <taxon>Micromonosporales</taxon>
        <taxon>Micromonosporaceae</taxon>
        <taxon>Hamadaea</taxon>
    </lineage>
</organism>
<name>A0ABV8LTG9_9ACTN</name>